<dbReference type="InterPro" id="IPR011993">
    <property type="entry name" value="PH-like_dom_sf"/>
</dbReference>
<dbReference type="PANTHER" id="PTHR22692:SF33">
    <property type="entry name" value="MYOSIN"/>
    <property type="match status" value="1"/>
</dbReference>
<feature type="non-terminal residue" evidence="2">
    <location>
        <position position="1"/>
    </location>
</feature>
<dbReference type="AlphaFoldDB" id="A0A8S3I8Q6"/>
<feature type="domain" description="Myosin VII FERM" evidence="1">
    <location>
        <begin position="88"/>
        <end position="185"/>
    </location>
</feature>
<dbReference type="EMBL" id="CAJOBI010327289">
    <property type="protein sequence ID" value="CAF5193696.1"/>
    <property type="molecule type" value="Genomic_DNA"/>
</dbReference>
<dbReference type="Pfam" id="PF21998">
    <property type="entry name" value="FERM_C1_MyoVII"/>
    <property type="match status" value="1"/>
</dbReference>
<dbReference type="InterPro" id="IPR051567">
    <property type="entry name" value="Unconventional_Myosin_ATPase"/>
</dbReference>
<reference evidence="2" key="1">
    <citation type="submission" date="2021-02" db="EMBL/GenBank/DDBJ databases">
        <authorList>
            <person name="Nowell W R."/>
        </authorList>
    </citation>
    <scope>NUCLEOTIDE SEQUENCE</scope>
</reference>
<protein>
    <recommendedName>
        <fullName evidence="1">Myosin VII FERM domain-containing protein</fullName>
    </recommendedName>
</protein>
<organism evidence="2 3">
    <name type="scientific">Rotaria magnacalcarata</name>
    <dbReference type="NCBI Taxonomy" id="392030"/>
    <lineage>
        <taxon>Eukaryota</taxon>
        <taxon>Metazoa</taxon>
        <taxon>Spiralia</taxon>
        <taxon>Gnathifera</taxon>
        <taxon>Rotifera</taxon>
        <taxon>Eurotatoria</taxon>
        <taxon>Bdelloidea</taxon>
        <taxon>Philodinida</taxon>
        <taxon>Philodinidae</taxon>
        <taxon>Rotaria</taxon>
    </lineage>
</organism>
<sequence length="220" mass="25162">MKQVIQDILPSSYIIPQNGDGKTTTKKSKAVINEKQVDSMVELAIKKDADFKRVIKRLKQKFKGRDQVKREIKKDVILYAQNKWPITFSRVFEIQMLSGPLIDEIQFGNISVGRDKIRFYATDTFILLSELNYSEVTEIIGDHDPILNYHHYTLQTVYGDYTFTLPMGADLGILLNLIHKNLKEKSTLAIAQKDYKPTKRGGGKLELLRGDIIVLDSESK</sequence>
<dbReference type="PANTHER" id="PTHR22692">
    <property type="entry name" value="MYOSIN VII, XV"/>
    <property type="match status" value="1"/>
</dbReference>
<proteinExistence type="predicted"/>
<evidence type="ECO:0000259" key="1">
    <source>
        <dbReference type="Pfam" id="PF21998"/>
    </source>
</evidence>
<evidence type="ECO:0000313" key="2">
    <source>
        <dbReference type="EMBL" id="CAF5193696.1"/>
    </source>
</evidence>
<name>A0A8S3I8Q6_9BILA</name>
<evidence type="ECO:0000313" key="3">
    <source>
        <dbReference type="Proteomes" id="UP000676336"/>
    </source>
</evidence>
<accession>A0A8S3I8Q6</accession>
<gene>
    <name evidence="2" type="ORF">SMN809_LOCUS73159</name>
</gene>
<dbReference type="InterPro" id="IPR041793">
    <property type="entry name" value="MyoVII_FERM_C1"/>
</dbReference>
<dbReference type="Proteomes" id="UP000676336">
    <property type="component" value="Unassembled WGS sequence"/>
</dbReference>
<comment type="caution">
    <text evidence="2">The sequence shown here is derived from an EMBL/GenBank/DDBJ whole genome shotgun (WGS) entry which is preliminary data.</text>
</comment>
<dbReference type="Gene3D" id="2.30.29.30">
    <property type="entry name" value="Pleckstrin-homology domain (PH domain)/Phosphotyrosine-binding domain (PTB)"/>
    <property type="match status" value="1"/>
</dbReference>